<keyword evidence="4" id="KW-1185">Reference proteome</keyword>
<feature type="transmembrane region" description="Helical" evidence="2">
    <location>
        <begin position="45"/>
        <end position="72"/>
    </location>
</feature>
<dbReference type="eggNOG" id="ENOG502ZG7X">
    <property type="taxonomic scope" value="Bacteria"/>
</dbReference>
<name>A0A1H7N5F6_STRJI</name>
<dbReference type="RefSeq" id="WP_075003901.1">
    <property type="nucleotide sequence ID" value="NZ_FOAZ01000006.1"/>
</dbReference>
<proteinExistence type="predicted"/>
<feature type="region of interest" description="Disordered" evidence="1">
    <location>
        <begin position="83"/>
        <end position="111"/>
    </location>
</feature>
<gene>
    <name evidence="3" type="ORF">SAMN05414137_106215</name>
</gene>
<dbReference type="Proteomes" id="UP000183015">
    <property type="component" value="Unassembled WGS sequence"/>
</dbReference>
<sequence>MLLLGLLLLCGTAAFTGLLIADNLDGGPDRTVALVGSTTATMNNLEIFLSGVALALLFGAGLVTAVIGAHLLRRRRAALRDARRAAPRHAAPEPAAAGASTGTGAGPLAGFPPLRRLRQLF</sequence>
<feature type="compositionally biased region" description="Low complexity" evidence="1">
    <location>
        <begin position="88"/>
        <end position="100"/>
    </location>
</feature>
<evidence type="ECO:0000313" key="3">
    <source>
        <dbReference type="EMBL" id="SEL18654.1"/>
    </source>
</evidence>
<dbReference type="EMBL" id="FOAZ01000006">
    <property type="protein sequence ID" value="SEL18654.1"/>
    <property type="molecule type" value="Genomic_DNA"/>
</dbReference>
<evidence type="ECO:0000256" key="1">
    <source>
        <dbReference type="SAM" id="MobiDB-lite"/>
    </source>
</evidence>
<accession>A0A1H7N5F6</accession>
<keyword evidence="2" id="KW-0472">Membrane</keyword>
<evidence type="ECO:0000256" key="2">
    <source>
        <dbReference type="SAM" id="Phobius"/>
    </source>
</evidence>
<keyword evidence="2" id="KW-1133">Transmembrane helix</keyword>
<evidence type="ECO:0000313" key="4">
    <source>
        <dbReference type="Proteomes" id="UP000183015"/>
    </source>
</evidence>
<dbReference type="AlphaFoldDB" id="A0A1H7N5F6"/>
<reference evidence="4" key="1">
    <citation type="submission" date="2016-10" db="EMBL/GenBank/DDBJ databases">
        <authorList>
            <person name="Varghese N."/>
        </authorList>
    </citation>
    <scope>NUCLEOTIDE SEQUENCE [LARGE SCALE GENOMIC DNA]</scope>
    <source>
        <strain evidence="4">DSM 45096 / BCRC 16803 / CGMCC 4.1857 / CIP 109030 / JCM 12277 / KCTC 19219 / NBRC 100920 / 33214</strain>
    </source>
</reference>
<organism evidence="3 4">
    <name type="scientific">Streptacidiphilus jiangxiensis</name>
    <dbReference type="NCBI Taxonomy" id="235985"/>
    <lineage>
        <taxon>Bacteria</taxon>
        <taxon>Bacillati</taxon>
        <taxon>Actinomycetota</taxon>
        <taxon>Actinomycetes</taxon>
        <taxon>Kitasatosporales</taxon>
        <taxon>Streptomycetaceae</taxon>
        <taxon>Streptacidiphilus</taxon>
    </lineage>
</organism>
<protein>
    <submittedName>
        <fullName evidence="3">Uncharacterized protein</fullName>
    </submittedName>
</protein>
<keyword evidence="2" id="KW-0812">Transmembrane</keyword>